<evidence type="ECO:0000256" key="1">
    <source>
        <dbReference type="ARBA" id="ARBA00004141"/>
    </source>
</evidence>
<keyword evidence="10" id="KW-1185">Reference proteome</keyword>
<dbReference type="PANTHER" id="PTHR43829:SF9">
    <property type="entry name" value="AQUAPORIN-9"/>
    <property type="match status" value="1"/>
</dbReference>
<evidence type="ECO:0000256" key="3">
    <source>
        <dbReference type="ARBA" id="ARBA00022448"/>
    </source>
</evidence>
<keyword evidence="4 7" id="KW-0812">Transmembrane</keyword>
<dbReference type="RefSeq" id="WP_147647228.1">
    <property type="nucleotide sequence ID" value="NZ_CP042806.1"/>
</dbReference>
<feature type="transmembrane region" description="Helical" evidence="8">
    <location>
        <begin position="167"/>
        <end position="191"/>
    </location>
</feature>
<feature type="transmembrane region" description="Helical" evidence="8">
    <location>
        <begin position="84"/>
        <end position="106"/>
    </location>
</feature>
<name>A0A5B9E7I1_9BACT</name>
<dbReference type="AlphaFoldDB" id="A0A5B9E7I1"/>
<dbReference type="Pfam" id="PF00230">
    <property type="entry name" value="MIP"/>
    <property type="match status" value="1"/>
</dbReference>
<proteinExistence type="inferred from homology"/>
<accession>A0A5B9E7I1</accession>
<organism evidence="9 10">
    <name type="scientific">Terriglobus albidus</name>
    <dbReference type="NCBI Taxonomy" id="1592106"/>
    <lineage>
        <taxon>Bacteria</taxon>
        <taxon>Pseudomonadati</taxon>
        <taxon>Acidobacteriota</taxon>
        <taxon>Terriglobia</taxon>
        <taxon>Terriglobales</taxon>
        <taxon>Acidobacteriaceae</taxon>
        <taxon>Terriglobus</taxon>
    </lineage>
</organism>
<dbReference type="InterPro" id="IPR022357">
    <property type="entry name" value="MIP_CS"/>
</dbReference>
<keyword evidence="6 8" id="KW-0472">Membrane</keyword>
<dbReference type="InterPro" id="IPR023271">
    <property type="entry name" value="Aquaporin-like"/>
</dbReference>
<evidence type="ECO:0000313" key="9">
    <source>
        <dbReference type="EMBL" id="QEE28038.1"/>
    </source>
</evidence>
<protein>
    <submittedName>
        <fullName evidence="9">Aquaporin family protein</fullName>
    </submittedName>
</protein>
<dbReference type="PROSITE" id="PS00221">
    <property type="entry name" value="MIP"/>
    <property type="match status" value="1"/>
</dbReference>
<evidence type="ECO:0000313" key="10">
    <source>
        <dbReference type="Proteomes" id="UP000321820"/>
    </source>
</evidence>
<dbReference type="EMBL" id="CP042806">
    <property type="protein sequence ID" value="QEE28038.1"/>
    <property type="molecule type" value="Genomic_DNA"/>
</dbReference>
<evidence type="ECO:0000256" key="6">
    <source>
        <dbReference type="ARBA" id="ARBA00023136"/>
    </source>
</evidence>
<dbReference type="OrthoDB" id="9807293at2"/>
<feature type="transmembrane region" description="Helical" evidence="8">
    <location>
        <begin position="6"/>
        <end position="28"/>
    </location>
</feature>
<feature type="transmembrane region" description="Helical" evidence="8">
    <location>
        <begin position="40"/>
        <end position="64"/>
    </location>
</feature>
<feature type="transmembrane region" description="Helical" evidence="8">
    <location>
        <begin position="140"/>
        <end position="161"/>
    </location>
</feature>
<comment type="similarity">
    <text evidence="2 7">Belongs to the MIP/aquaporin (TC 1.A.8) family.</text>
</comment>
<evidence type="ECO:0000256" key="4">
    <source>
        <dbReference type="ARBA" id="ARBA00022692"/>
    </source>
</evidence>
<keyword evidence="3 7" id="KW-0813">Transport</keyword>
<dbReference type="Gene3D" id="1.20.1080.10">
    <property type="entry name" value="Glycerol uptake facilitator protein"/>
    <property type="match status" value="1"/>
</dbReference>
<dbReference type="PRINTS" id="PR00783">
    <property type="entry name" value="MINTRINSICP"/>
</dbReference>
<evidence type="ECO:0000256" key="5">
    <source>
        <dbReference type="ARBA" id="ARBA00022989"/>
    </source>
</evidence>
<dbReference type="InterPro" id="IPR050363">
    <property type="entry name" value="MIP/Aquaporin"/>
</dbReference>
<evidence type="ECO:0000256" key="8">
    <source>
        <dbReference type="SAM" id="Phobius"/>
    </source>
</evidence>
<sequence length="242" mass="25291">MLSPFFGEFIGTAVLILMGEGVVAGVVLKGTKSENAGWISITAAWGFAVFCGVITAIACGSPGAHLNPAVTVAVAVHTGQWSTVPAFVLAQILGAMTGAALNWFFWLPHWAMTEDQGLKRAVFCTSPSVRKPWLNMMQEMIATSVLLLVIECIGSKLLAVSGPAPGLAPYLVAILVWAIGLSLGGVTGYAINPARDFGPRLMHQLLPVAGKGSSDWSYAWVPIAGPILGAIVMGLAFRCLGI</sequence>
<evidence type="ECO:0000256" key="7">
    <source>
        <dbReference type="RuleBase" id="RU000477"/>
    </source>
</evidence>
<evidence type="ECO:0000256" key="2">
    <source>
        <dbReference type="ARBA" id="ARBA00006175"/>
    </source>
</evidence>
<gene>
    <name evidence="9" type="ORF">FTW19_08565</name>
</gene>
<dbReference type="Proteomes" id="UP000321820">
    <property type="component" value="Chromosome"/>
</dbReference>
<comment type="subcellular location">
    <subcellularLocation>
        <location evidence="1">Membrane</location>
        <topology evidence="1">Multi-pass membrane protein</topology>
    </subcellularLocation>
</comment>
<dbReference type="KEGG" id="talb:FTW19_08565"/>
<keyword evidence="5 8" id="KW-1133">Transmembrane helix</keyword>
<dbReference type="PANTHER" id="PTHR43829">
    <property type="entry name" value="AQUAPORIN OR AQUAGLYCEROPORIN RELATED"/>
    <property type="match status" value="1"/>
</dbReference>
<reference evidence="9 10" key="1">
    <citation type="submission" date="2019-08" db="EMBL/GenBank/DDBJ databases">
        <title>Complete genome sequence of Terriglobus albidus strain ORNL.</title>
        <authorList>
            <person name="Podar M."/>
        </authorList>
    </citation>
    <scope>NUCLEOTIDE SEQUENCE [LARGE SCALE GENOMIC DNA]</scope>
    <source>
        <strain evidence="9 10">ORNL</strain>
    </source>
</reference>
<dbReference type="SUPFAM" id="SSF81338">
    <property type="entry name" value="Aquaporin-like"/>
    <property type="match status" value="1"/>
</dbReference>
<dbReference type="InterPro" id="IPR000425">
    <property type="entry name" value="MIP"/>
</dbReference>
<dbReference type="GO" id="GO:0005886">
    <property type="term" value="C:plasma membrane"/>
    <property type="evidence" value="ECO:0007669"/>
    <property type="project" value="TreeGrafter"/>
</dbReference>
<feature type="transmembrane region" description="Helical" evidence="8">
    <location>
        <begin position="218"/>
        <end position="237"/>
    </location>
</feature>
<dbReference type="GO" id="GO:0015254">
    <property type="term" value="F:glycerol channel activity"/>
    <property type="evidence" value="ECO:0007669"/>
    <property type="project" value="TreeGrafter"/>
</dbReference>